<proteinExistence type="predicted"/>
<evidence type="ECO:0000313" key="3">
    <source>
        <dbReference type="Proteomes" id="UP000636709"/>
    </source>
</evidence>
<dbReference type="AlphaFoldDB" id="A0A835DUR6"/>
<evidence type="ECO:0000313" key="2">
    <source>
        <dbReference type="EMBL" id="KAF8649979.1"/>
    </source>
</evidence>
<feature type="region of interest" description="Disordered" evidence="1">
    <location>
        <begin position="1"/>
        <end position="23"/>
    </location>
</feature>
<organism evidence="2 3">
    <name type="scientific">Digitaria exilis</name>
    <dbReference type="NCBI Taxonomy" id="1010633"/>
    <lineage>
        <taxon>Eukaryota</taxon>
        <taxon>Viridiplantae</taxon>
        <taxon>Streptophyta</taxon>
        <taxon>Embryophyta</taxon>
        <taxon>Tracheophyta</taxon>
        <taxon>Spermatophyta</taxon>
        <taxon>Magnoliopsida</taxon>
        <taxon>Liliopsida</taxon>
        <taxon>Poales</taxon>
        <taxon>Poaceae</taxon>
        <taxon>PACMAD clade</taxon>
        <taxon>Panicoideae</taxon>
        <taxon>Panicodae</taxon>
        <taxon>Paniceae</taxon>
        <taxon>Anthephorinae</taxon>
        <taxon>Digitaria</taxon>
    </lineage>
</organism>
<protein>
    <submittedName>
        <fullName evidence="2">Uncharacterized protein</fullName>
    </submittedName>
</protein>
<accession>A0A835DUR6</accession>
<feature type="compositionally biased region" description="Basic and acidic residues" evidence="1">
    <location>
        <begin position="1"/>
        <end position="19"/>
    </location>
</feature>
<comment type="caution">
    <text evidence="2">The sequence shown here is derived from an EMBL/GenBank/DDBJ whole genome shotgun (WGS) entry which is preliminary data.</text>
</comment>
<evidence type="ECO:0000256" key="1">
    <source>
        <dbReference type="SAM" id="MobiDB-lite"/>
    </source>
</evidence>
<dbReference type="InterPro" id="IPR012871">
    <property type="entry name" value="DUF1668_ORYSA"/>
</dbReference>
<reference evidence="2" key="1">
    <citation type="submission" date="2020-07" db="EMBL/GenBank/DDBJ databases">
        <title>Genome sequence and genetic diversity analysis of an under-domesticated orphan crop, white fonio (Digitaria exilis).</title>
        <authorList>
            <person name="Bennetzen J.L."/>
            <person name="Chen S."/>
            <person name="Ma X."/>
            <person name="Wang X."/>
            <person name="Yssel A.E.J."/>
            <person name="Chaluvadi S.R."/>
            <person name="Johnson M."/>
            <person name="Gangashetty P."/>
            <person name="Hamidou F."/>
            <person name="Sanogo M.D."/>
            <person name="Zwaenepoel A."/>
            <person name="Wallace J."/>
            <person name="Van De Peer Y."/>
            <person name="Van Deynze A."/>
        </authorList>
    </citation>
    <scope>NUCLEOTIDE SEQUENCE</scope>
    <source>
        <tissue evidence="2">Leaves</tissue>
    </source>
</reference>
<name>A0A835DUR6_9POAL</name>
<keyword evidence="3" id="KW-1185">Reference proteome</keyword>
<dbReference type="Proteomes" id="UP000636709">
    <property type="component" value="Unassembled WGS sequence"/>
</dbReference>
<dbReference type="Pfam" id="PF07893">
    <property type="entry name" value="DUF1668"/>
    <property type="match status" value="1"/>
</dbReference>
<dbReference type="OrthoDB" id="10574271at2759"/>
<dbReference type="EMBL" id="JACEFO010002751">
    <property type="protein sequence ID" value="KAF8649979.1"/>
    <property type="molecule type" value="Genomic_DNA"/>
</dbReference>
<sequence length="170" mass="18757">MGAKRRRDDILGSPRKLEDPADDTVESLAEFAKPIYLVAKRSDRKSAYSLLMVDAAAGGSKTLPARSLGRFHGANRGMSFVAAHAKHGSWIVGVGGRGGDAVIYDTSTRKELTGPWLRRPKHEPILISHGGKVYAISRRPKVGINAIRDFEPWFESLDFNKGRPLRHRLA</sequence>
<gene>
    <name evidence="2" type="ORF">HU200_064137</name>
</gene>